<dbReference type="InterPro" id="IPR027417">
    <property type="entry name" value="P-loop_NTPase"/>
</dbReference>
<dbReference type="InterPro" id="IPR010982">
    <property type="entry name" value="Lambda_DNA-bd_dom_sf"/>
</dbReference>
<dbReference type="PANTHER" id="PTHR35894">
    <property type="entry name" value="GENERAL SECRETION PATHWAY PROTEIN A-RELATED"/>
    <property type="match status" value="1"/>
</dbReference>
<proteinExistence type="predicted"/>
<dbReference type="CDD" id="cd01127">
    <property type="entry name" value="TrwB_TraG_TraD_VirD4"/>
    <property type="match status" value="1"/>
</dbReference>
<dbReference type="GO" id="GO:0016887">
    <property type="term" value="F:ATP hydrolysis activity"/>
    <property type="evidence" value="ECO:0007669"/>
    <property type="project" value="InterPro"/>
</dbReference>
<dbReference type="Proteomes" id="UP000254103">
    <property type="component" value="Unassembled WGS sequence"/>
</dbReference>
<organism evidence="2 3">
    <name type="scientific">Klebsiella pneumoniae</name>
    <dbReference type="NCBI Taxonomy" id="573"/>
    <lineage>
        <taxon>Bacteria</taxon>
        <taxon>Pseudomonadati</taxon>
        <taxon>Pseudomonadota</taxon>
        <taxon>Gammaproteobacteria</taxon>
        <taxon>Enterobacterales</taxon>
        <taxon>Enterobacteriaceae</taxon>
        <taxon>Klebsiella/Raoultella group</taxon>
        <taxon>Klebsiella</taxon>
        <taxon>Klebsiella pneumoniae complex</taxon>
    </lineage>
</organism>
<evidence type="ECO:0000313" key="2">
    <source>
        <dbReference type="EMBL" id="STT92816.1"/>
    </source>
</evidence>
<dbReference type="InterPro" id="IPR049945">
    <property type="entry name" value="AAA_22"/>
</dbReference>
<evidence type="ECO:0000259" key="1">
    <source>
        <dbReference type="PROSITE" id="PS50943"/>
    </source>
</evidence>
<dbReference type="InterPro" id="IPR052026">
    <property type="entry name" value="ExeA_AAA_ATPase_DNA-bind"/>
</dbReference>
<dbReference type="InterPro" id="IPR001387">
    <property type="entry name" value="Cro/C1-type_HTH"/>
</dbReference>
<dbReference type="AlphaFoldDB" id="A0A377XZY0"/>
<name>A0A377XZY0_KLEPN</name>
<dbReference type="InterPro" id="IPR003593">
    <property type="entry name" value="AAA+_ATPase"/>
</dbReference>
<reference evidence="2 3" key="1">
    <citation type="submission" date="2018-06" db="EMBL/GenBank/DDBJ databases">
        <authorList>
            <consortium name="Pathogen Informatics"/>
            <person name="Doyle S."/>
        </authorList>
    </citation>
    <scope>NUCLEOTIDE SEQUENCE [LARGE SCALE GENOMIC DNA]</scope>
    <source>
        <strain evidence="2 3">NCTC5052</strain>
    </source>
</reference>
<dbReference type="GO" id="GO:0003677">
    <property type="term" value="F:DNA binding"/>
    <property type="evidence" value="ECO:0007669"/>
    <property type="project" value="InterPro"/>
</dbReference>
<dbReference type="Pfam" id="PF13401">
    <property type="entry name" value="AAA_22"/>
    <property type="match status" value="1"/>
</dbReference>
<dbReference type="SUPFAM" id="SSF47413">
    <property type="entry name" value="lambda repressor-like DNA-binding domains"/>
    <property type="match status" value="1"/>
</dbReference>
<dbReference type="Gene3D" id="1.10.260.40">
    <property type="entry name" value="lambda repressor-like DNA-binding domains"/>
    <property type="match status" value="1"/>
</dbReference>
<protein>
    <submittedName>
        <fullName evidence="2">Predicted ATPase (AAA+ superfamily)</fullName>
    </submittedName>
</protein>
<evidence type="ECO:0000313" key="3">
    <source>
        <dbReference type="Proteomes" id="UP000254103"/>
    </source>
</evidence>
<dbReference type="Gene3D" id="3.40.50.300">
    <property type="entry name" value="P-loop containing nucleotide triphosphate hydrolases"/>
    <property type="match status" value="1"/>
</dbReference>
<dbReference type="PANTHER" id="PTHR35894:SF1">
    <property type="entry name" value="PHOSPHORIBULOKINASE _ URIDINE KINASE FAMILY"/>
    <property type="match status" value="1"/>
</dbReference>
<dbReference type="SUPFAM" id="SSF52540">
    <property type="entry name" value="P-loop containing nucleoside triphosphate hydrolases"/>
    <property type="match status" value="1"/>
</dbReference>
<dbReference type="SMART" id="SM00382">
    <property type="entry name" value="AAA"/>
    <property type="match status" value="1"/>
</dbReference>
<dbReference type="EMBL" id="UGLJ01000002">
    <property type="protein sequence ID" value="STT92816.1"/>
    <property type="molecule type" value="Genomic_DNA"/>
</dbReference>
<gene>
    <name evidence="2" type="ORF">NCTC5052_01200</name>
</gene>
<sequence>MLVLKDLMKQHGIEQTEVAAAAAVSQPAVSQLINHGIWPKRHPEEVRQKIMTFLASRGLGEELSRAFDEVLTAEPASTSVPQQANNEEDENMLLAKQVLNPVTKKQFGIFRDPFADDAMQSSEDVFTTPDIRYVREALYQTARFGGFMAVIGESGAGKSTLRRDLIERIHRENAPVIVIEPYIIAMEDNDNKGKTLKAASIAEAIINTIAPLENVKRSQEARFRQLHRVLKDSSNAGYSHVLVIEEAHSLPLPTLKHLKRFFELEHGFKKLLSIVLIGQPELAMKLSESNQEVREVVQRCEVVELLPLDTELESFLKFKFERAGKPITDVLDSTAVDAIRARLSNNIGGRRGVVSLLYPLAVSNLVIAAMNMAAQLGVPVVNADVIKAV</sequence>
<accession>A0A377XZY0</accession>
<dbReference type="PROSITE" id="PS50943">
    <property type="entry name" value="HTH_CROC1"/>
    <property type="match status" value="1"/>
</dbReference>
<feature type="domain" description="HTH cro/C1-type" evidence="1">
    <location>
        <begin position="4"/>
        <end position="34"/>
    </location>
</feature>